<name>A0A8J8NJX5_HALGN</name>
<keyword evidence="3 6" id="KW-0812">Transmembrane</keyword>
<comment type="caution">
    <text evidence="7">The sequence shown here is derived from an EMBL/GenBank/DDBJ whole genome shotgun (WGS) entry which is preliminary data.</text>
</comment>
<evidence type="ECO:0000256" key="5">
    <source>
        <dbReference type="ARBA" id="ARBA00023136"/>
    </source>
</evidence>
<evidence type="ECO:0000313" key="7">
    <source>
        <dbReference type="EMBL" id="TNV76606.1"/>
    </source>
</evidence>
<keyword evidence="4 6" id="KW-1133">Transmembrane helix</keyword>
<dbReference type="SUPFAM" id="SSF81338">
    <property type="entry name" value="Aquaporin-like"/>
    <property type="match status" value="1"/>
</dbReference>
<evidence type="ECO:0000256" key="4">
    <source>
        <dbReference type="ARBA" id="ARBA00022989"/>
    </source>
</evidence>
<dbReference type="Proteomes" id="UP000785679">
    <property type="component" value="Unassembled WGS sequence"/>
</dbReference>
<evidence type="ECO:0000256" key="1">
    <source>
        <dbReference type="ARBA" id="ARBA00004141"/>
    </source>
</evidence>
<reference evidence="7" key="1">
    <citation type="submission" date="2019-06" db="EMBL/GenBank/DDBJ databases">
        <authorList>
            <person name="Zheng W."/>
        </authorList>
    </citation>
    <scope>NUCLEOTIDE SEQUENCE</scope>
    <source>
        <strain evidence="7">QDHG01</strain>
    </source>
</reference>
<dbReference type="GO" id="GO:0015267">
    <property type="term" value="F:channel activity"/>
    <property type="evidence" value="ECO:0007669"/>
    <property type="project" value="InterPro"/>
</dbReference>
<comment type="subcellular location">
    <subcellularLocation>
        <location evidence="1">Membrane</location>
        <topology evidence="1">Multi-pass membrane protein</topology>
    </subcellularLocation>
</comment>
<accession>A0A8J8NJX5</accession>
<dbReference type="Pfam" id="PF00230">
    <property type="entry name" value="MIP"/>
    <property type="match status" value="1"/>
</dbReference>
<gene>
    <name evidence="7" type="ORF">FGO68_gene4832</name>
</gene>
<dbReference type="InterPro" id="IPR023271">
    <property type="entry name" value="Aquaporin-like"/>
</dbReference>
<dbReference type="GO" id="GO:0016020">
    <property type="term" value="C:membrane"/>
    <property type="evidence" value="ECO:0007669"/>
    <property type="project" value="UniProtKB-SubCell"/>
</dbReference>
<feature type="transmembrane region" description="Helical" evidence="6">
    <location>
        <begin position="27"/>
        <end position="50"/>
    </location>
</feature>
<evidence type="ECO:0000256" key="3">
    <source>
        <dbReference type="ARBA" id="ARBA00022692"/>
    </source>
</evidence>
<evidence type="ECO:0000313" key="8">
    <source>
        <dbReference type="Proteomes" id="UP000785679"/>
    </source>
</evidence>
<proteinExistence type="predicted"/>
<keyword evidence="8" id="KW-1185">Reference proteome</keyword>
<dbReference type="OrthoDB" id="311282at2759"/>
<keyword evidence="2" id="KW-0813">Transport</keyword>
<dbReference type="Gene3D" id="1.20.1080.10">
    <property type="entry name" value="Glycerol uptake facilitator protein"/>
    <property type="match status" value="1"/>
</dbReference>
<keyword evidence="5 6" id="KW-0472">Membrane</keyword>
<organism evidence="7 8">
    <name type="scientific">Halteria grandinella</name>
    <dbReference type="NCBI Taxonomy" id="5974"/>
    <lineage>
        <taxon>Eukaryota</taxon>
        <taxon>Sar</taxon>
        <taxon>Alveolata</taxon>
        <taxon>Ciliophora</taxon>
        <taxon>Intramacronucleata</taxon>
        <taxon>Spirotrichea</taxon>
        <taxon>Stichotrichia</taxon>
        <taxon>Sporadotrichida</taxon>
        <taxon>Halteriidae</taxon>
        <taxon>Halteria</taxon>
    </lineage>
</organism>
<sequence length="152" mass="16629">MRQQVSVQNNKLYNRLMEHQQSDLKTTIAGSLLILLFEFIGTTFLTLLYLCSDRDWCGMLLGIFVLLIFAAKTSGAHFNPAITLAFMLRKETDGRFSKPLGLAYIIFQALAPSSSSSSTGMQMPSSDSTSTSDSLFSEAFAPLCSMSLCTSA</sequence>
<dbReference type="AlphaFoldDB" id="A0A8J8NJX5"/>
<evidence type="ECO:0000256" key="2">
    <source>
        <dbReference type="ARBA" id="ARBA00022448"/>
    </source>
</evidence>
<dbReference type="InterPro" id="IPR000425">
    <property type="entry name" value="MIP"/>
</dbReference>
<dbReference type="InterPro" id="IPR022357">
    <property type="entry name" value="MIP_CS"/>
</dbReference>
<dbReference type="PROSITE" id="PS00221">
    <property type="entry name" value="MIP"/>
    <property type="match status" value="1"/>
</dbReference>
<dbReference type="EMBL" id="RRYP01013264">
    <property type="protein sequence ID" value="TNV76606.1"/>
    <property type="molecule type" value="Genomic_DNA"/>
</dbReference>
<protein>
    <submittedName>
        <fullName evidence="7">Uncharacterized protein</fullName>
    </submittedName>
</protein>
<feature type="transmembrane region" description="Helical" evidence="6">
    <location>
        <begin position="62"/>
        <end position="88"/>
    </location>
</feature>
<evidence type="ECO:0000256" key="6">
    <source>
        <dbReference type="SAM" id="Phobius"/>
    </source>
</evidence>